<evidence type="ECO:0000313" key="2">
    <source>
        <dbReference type="EMBL" id="CAG9326199.1"/>
    </source>
</evidence>
<dbReference type="Gene3D" id="3.30.420.40">
    <property type="match status" value="1"/>
</dbReference>
<dbReference type="EMBL" id="CAJZBQ010000040">
    <property type="protein sequence ID" value="CAG9326199.1"/>
    <property type="molecule type" value="Genomic_DNA"/>
</dbReference>
<reference evidence="2" key="1">
    <citation type="submission" date="2021-09" db="EMBL/GenBank/DDBJ databases">
        <authorList>
            <consortium name="AG Swart"/>
            <person name="Singh M."/>
            <person name="Singh A."/>
            <person name="Seah K."/>
            <person name="Emmerich C."/>
        </authorList>
    </citation>
    <scope>NUCLEOTIDE SEQUENCE</scope>
    <source>
        <strain evidence="2">ATCC30299</strain>
    </source>
</reference>
<dbReference type="Proteomes" id="UP001162131">
    <property type="component" value="Unassembled WGS sequence"/>
</dbReference>
<dbReference type="GO" id="GO:0005829">
    <property type="term" value="C:cytosol"/>
    <property type="evidence" value="ECO:0007669"/>
    <property type="project" value="TreeGrafter"/>
</dbReference>
<gene>
    <name evidence="2" type="ORF">BSTOLATCC_MIC40631</name>
</gene>
<dbReference type="InterPro" id="IPR000905">
    <property type="entry name" value="Gcp-like_dom"/>
</dbReference>
<dbReference type="PANTHER" id="PTHR11735:SF11">
    <property type="entry name" value="TRNA THREONYLCARBAMOYLADENOSINE BIOSYNTHESIS PROTEIN TSAB"/>
    <property type="match status" value="1"/>
</dbReference>
<name>A0AAU9JH31_9CILI</name>
<comment type="caution">
    <text evidence="2">The sequence shown here is derived from an EMBL/GenBank/DDBJ whole genome shotgun (WGS) entry which is preliminary data.</text>
</comment>
<protein>
    <recommendedName>
        <fullName evidence="1">Gcp-like domain-containing protein</fullName>
    </recommendedName>
</protein>
<sequence length="230" mass="26211">MKNTPSLILSCTSNQTELILSKSFNNYTILGISIDMNLGKVYQRLSSISGMNYKKIENAVMHEFIDIPVPMKDHKGFDFSFSGPYHRTLQHIYPSVTGIKKIPYIEPLFRLENHEGISSLLASFQVSVIDQLERRISKAIEWSIKENPGVNTLGFCGGVANNYKIAESLRKVCGKYGWTLKVPAFPSTNVYHMKNCLELMKISGYNFDMRRVDIKCYENYPLGPFLFSNN</sequence>
<proteinExistence type="predicted"/>
<dbReference type="Pfam" id="PF00814">
    <property type="entry name" value="TsaD"/>
    <property type="match status" value="1"/>
</dbReference>
<evidence type="ECO:0000313" key="3">
    <source>
        <dbReference type="Proteomes" id="UP001162131"/>
    </source>
</evidence>
<organism evidence="2 3">
    <name type="scientific">Blepharisma stoltei</name>
    <dbReference type="NCBI Taxonomy" id="1481888"/>
    <lineage>
        <taxon>Eukaryota</taxon>
        <taxon>Sar</taxon>
        <taxon>Alveolata</taxon>
        <taxon>Ciliophora</taxon>
        <taxon>Postciliodesmatophora</taxon>
        <taxon>Heterotrichea</taxon>
        <taxon>Heterotrichida</taxon>
        <taxon>Blepharismidae</taxon>
        <taxon>Blepharisma</taxon>
    </lineage>
</organism>
<dbReference type="PANTHER" id="PTHR11735">
    <property type="entry name" value="TRNA N6-ADENOSINE THREONYLCARBAMOYLTRANSFERASE"/>
    <property type="match status" value="1"/>
</dbReference>
<feature type="domain" description="Gcp-like" evidence="1">
    <location>
        <begin position="4"/>
        <end position="190"/>
    </location>
</feature>
<evidence type="ECO:0000259" key="1">
    <source>
        <dbReference type="Pfam" id="PF00814"/>
    </source>
</evidence>
<accession>A0AAU9JH31</accession>
<dbReference type="AlphaFoldDB" id="A0AAU9JH31"/>
<keyword evidence="3" id="KW-1185">Reference proteome</keyword>